<dbReference type="EC" id="2.7.7.89" evidence="10"/>
<evidence type="ECO:0000259" key="9">
    <source>
        <dbReference type="Pfam" id="PF08335"/>
    </source>
</evidence>
<keyword evidence="2 10" id="KW-0548">Nucleotidyltransferase</keyword>
<dbReference type="EC" id="2.7.7.42" evidence="10"/>
<dbReference type="Pfam" id="PF08335">
    <property type="entry name" value="GlnD_UR_UTase"/>
    <property type="match status" value="2"/>
</dbReference>
<feature type="domain" description="PII-uridylyltransferase/Glutamine-synthetase adenylyltransferase" evidence="9">
    <location>
        <begin position="423"/>
        <end position="567"/>
    </location>
</feature>
<evidence type="ECO:0000256" key="2">
    <source>
        <dbReference type="ARBA" id="ARBA00022695"/>
    </source>
</evidence>
<dbReference type="InterPro" id="IPR013546">
    <property type="entry name" value="PII_UdlTrfase/GS_AdlTrfase"/>
</dbReference>
<dbReference type="Gene3D" id="1.20.120.330">
    <property type="entry name" value="Nucleotidyltransferases domain 2"/>
    <property type="match status" value="2"/>
</dbReference>
<dbReference type="RefSeq" id="WP_377457214.1">
    <property type="nucleotide sequence ID" value="NZ_JBHLUB010000001.1"/>
</dbReference>
<dbReference type="InterPro" id="IPR005190">
    <property type="entry name" value="GlnE_rpt_dom"/>
</dbReference>
<feature type="domain" description="PII-uridylyltransferase/Glutamine-synthetase adenylyltransferase" evidence="9">
    <location>
        <begin position="957"/>
        <end position="1079"/>
    </location>
</feature>
<keyword evidence="6" id="KW-0511">Multifunctional enzyme</keyword>
<accession>A0ABV6P8B0</accession>
<dbReference type="PANTHER" id="PTHR30621">
    <property type="entry name" value="GLUTAMINE SYNTHETASE ADENYLYLTRANSFERASE"/>
    <property type="match status" value="1"/>
</dbReference>
<dbReference type="Proteomes" id="UP001589862">
    <property type="component" value="Unassembled WGS sequence"/>
</dbReference>
<feature type="domain" description="Glutamate-ammonia ligase adenylyltransferase repeated" evidence="8">
    <location>
        <begin position="191"/>
        <end position="398"/>
    </location>
</feature>
<dbReference type="SUPFAM" id="SSF81301">
    <property type="entry name" value="Nucleotidyltransferase"/>
    <property type="match status" value="2"/>
</dbReference>
<gene>
    <name evidence="10" type="ORF">ACFFFR_00400</name>
</gene>
<dbReference type="Gene3D" id="3.30.460.10">
    <property type="entry name" value="Beta Polymerase, domain 2"/>
    <property type="match status" value="2"/>
</dbReference>
<dbReference type="GO" id="GO:0047388">
    <property type="term" value="F:[glutamine synthetase]-adenylyl-L-tyrosine phosphorylase activity"/>
    <property type="evidence" value="ECO:0007669"/>
    <property type="project" value="UniProtKB-EC"/>
</dbReference>
<organism evidence="10 11">
    <name type="scientific">Micrococcoides hystricis</name>
    <dbReference type="NCBI Taxonomy" id="1572761"/>
    <lineage>
        <taxon>Bacteria</taxon>
        <taxon>Bacillati</taxon>
        <taxon>Actinomycetota</taxon>
        <taxon>Actinomycetes</taxon>
        <taxon>Micrococcales</taxon>
        <taxon>Micrococcaceae</taxon>
        <taxon>Micrococcoides</taxon>
    </lineage>
</organism>
<proteinExistence type="predicted"/>
<dbReference type="PANTHER" id="PTHR30621:SF0">
    <property type="entry name" value="BIFUNCTIONAL GLUTAMINE SYNTHETASE ADENYLYLTRANSFERASE_ADENYLYL-REMOVING ENZYME"/>
    <property type="match status" value="1"/>
</dbReference>
<evidence type="ECO:0000313" key="11">
    <source>
        <dbReference type="Proteomes" id="UP001589862"/>
    </source>
</evidence>
<evidence type="ECO:0000256" key="6">
    <source>
        <dbReference type="ARBA" id="ARBA00023268"/>
    </source>
</evidence>
<name>A0ABV6P8B0_9MICC</name>
<evidence type="ECO:0000256" key="1">
    <source>
        <dbReference type="ARBA" id="ARBA00022679"/>
    </source>
</evidence>
<dbReference type="CDD" id="cd05401">
    <property type="entry name" value="NT_GlnE_GlnD_like"/>
    <property type="match status" value="2"/>
</dbReference>
<dbReference type="InterPro" id="IPR043519">
    <property type="entry name" value="NT_sf"/>
</dbReference>
<dbReference type="SUPFAM" id="SSF81593">
    <property type="entry name" value="Nucleotidyltransferase substrate binding subunit/domain"/>
    <property type="match status" value="2"/>
</dbReference>
<feature type="region of interest" description="Disordered" evidence="7">
    <location>
        <begin position="186"/>
        <end position="206"/>
    </location>
</feature>
<reference evidence="10 11" key="1">
    <citation type="submission" date="2024-09" db="EMBL/GenBank/DDBJ databases">
        <authorList>
            <person name="Sun Q."/>
            <person name="Mori K."/>
        </authorList>
    </citation>
    <scope>NUCLEOTIDE SEQUENCE [LARGE SCALE GENOMIC DNA]</scope>
    <source>
        <strain evidence="10 11">NCAIM B.02604</strain>
    </source>
</reference>
<keyword evidence="1 10" id="KW-0808">Transferase</keyword>
<keyword evidence="4" id="KW-0067">ATP-binding</keyword>
<comment type="caution">
    <text evidence="10">The sequence shown here is derived from an EMBL/GenBank/DDBJ whole genome shotgun (WGS) entry which is preliminary data.</text>
</comment>
<evidence type="ECO:0000313" key="10">
    <source>
        <dbReference type="EMBL" id="MFC0580851.1"/>
    </source>
</evidence>
<dbReference type="InterPro" id="IPR023057">
    <property type="entry name" value="GlnE"/>
</dbReference>
<dbReference type="GO" id="GO:0008882">
    <property type="term" value="F:[glutamate-ammonia-ligase] adenylyltransferase activity"/>
    <property type="evidence" value="ECO:0007669"/>
    <property type="project" value="UniProtKB-EC"/>
</dbReference>
<keyword evidence="5" id="KW-0460">Magnesium</keyword>
<feature type="domain" description="Glutamate-ammonia ligase adenylyltransferase repeated" evidence="8">
    <location>
        <begin position="672"/>
        <end position="919"/>
    </location>
</feature>
<evidence type="ECO:0000256" key="5">
    <source>
        <dbReference type="ARBA" id="ARBA00022842"/>
    </source>
</evidence>
<evidence type="ECO:0000256" key="4">
    <source>
        <dbReference type="ARBA" id="ARBA00022840"/>
    </source>
</evidence>
<protein>
    <submittedName>
        <fullName evidence="10">Bifunctional [glutamine synthetase] adenylyltransferase/[glutamine synthetase]-adenylyl-L-tyrosine phosphorylase</fullName>
        <ecNumber evidence="10">2.7.7.42</ecNumber>
        <ecNumber evidence="10">2.7.7.89</ecNumber>
    </submittedName>
</protein>
<keyword evidence="3" id="KW-0547">Nucleotide-binding</keyword>
<keyword evidence="11" id="KW-1185">Reference proteome</keyword>
<dbReference type="Pfam" id="PF03710">
    <property type="entry name" value="GlnE"/>
    <property type="match status" value="2"/>
</dbReference>
<dbReference type="EMBL" id="JBHLUB010000001">
    <property type="protein sequence ID" value="MFC0580851.1"/>
    <property type="molecule type" value="Genomic_DNA"/>
</dbReference>
<evidence type="ECO:0000256" key="3">
    <source>
        <dbReference type="ARBA" id="ARBA00022741"/>
    </source>
</evidence>
<dbReference type="NCBIfam" id="NF010707">
    <property type="entry name" value="PRK14109.1"/>
    <property type="match status" value="1"/>
</dbReference>
<sequence length="1086" mass="120697">MSDPAPPTRRALIAAGFADLDRAGKLLDSPELVEFDSRVMLRAFQYAADPDQALMLLIRLLARKPELADWLKSASMAQVEPMMRLLGASEALGEFVIRHPDHAELFQHSYGDDPEMPEPGHYRKFLLASVGARHHEAQTRDWISVAEETASETLSFEPESYAPEAGLLPYTEQVAAPTDQELQSADLSEDADGPGRVTKASQEEPHPVATLTGKEARTALRVAYRAKLLQIALADLCGADPVAHEPIVATALADLAAAALDAGLAVARAEAAEKFSAKEVADVHFAVIAMGKTGARELNYISDVDVIFVHSHSEALSDQRATEIATFLAHGLSKAISSSGIEPGLWEVDANLRPEGKDGAISRTVESHYEYYQRWAHLWEFQALLKARPAAGDSGLGRRYFRTIWPMVWESAAKEGFVQSVQGMRKRVEENIPRKEEEREIKLGPGGLRDVEFTVQLLQLVHGRSEESLRVRNTLTAIDRLCAAGYIGRSQAAELSEAYRYLRLLEHRIQMVKMRRTHLMPSDDRGLRVLARSSQPPGVQSRPTQTQLLDTWQRTKRRVRSLHEAIFYRPLLSTTAHLSPDEIKLSTEAVKDRLAALGYKDPAGSVRHIESLTQGVSRKAALQRQLLPAMLGWFADEIDPDGGLLAFRRLSESLHGSPWFLRTLRDSNVAAQRLCKVLASSKFMANQLEFLPESVAWFGRTADLRPKTEDELWAESQAKLAQHPESGHAIRLLRLIRQREVLRTAVADAIGLITQREVSAALTTADKVLARGALAIAEREIITTDAGDKDPDRLLMDFVIVAMGRQGGQEITYGSDLDVMFVYRPRAQAAADAAAKQATQVANRVIALVRRPVKPAVLGENPLSIDADLRPEGKQGPMVRTVASYAEYYQRWAEVWERQALLRAMPIAGDEEVQAEFLSVIDPLRYQKGLSDVEAMQIRRIKARVEGERLPRGADPTRHLKLGRGGLSDVEWLVQLLQLEHAAVHPELQTTSTIAALNALEAAELLPAEDTEQLKEAWVLATRIRSGLVIWTGKTSDVLPTYREDLEALARWCGYPENAVSEFEEDYLRITRLARGVFEHRFYGID</sequence>
<evidence type="ECO:0000259" key="8">
    <source>
        <dbReference type="Pfam" id="PF03710"/>
    </source>
</evidence>
<evidence type="ECO:0000256" key="7">
    <source>
        <dbReference type="SAM" id="MobiDB-lite"/>
    </source>
</evidence>